<dbReference type="Proteomes" id="UP001056681">
    <property type="component" value="Chromosome"/>
</dbReference>
<reference evidence="2" key="1">
    <citation type="submission" date="2020-10" db="EMBL/GenBank/DDBJ databases">
        <title>Whole-genome sequence of Luteibacter sp. EIF3.</title>
        <authorList>
            <person name="Friedrich I."/>
            <person name="Hertel R."/>
            <person name="Daniel R."/>
        </authorList>
    </citation>
    <scope>NUCLEOTIDE SEQUENCE</scope>
    <source>
        <strain evidence="2">EIF3</strain>
    </source>
</reference>
<sequence>MTSILEHHDTRIGDALRPRVVRAWQFVTIVSVLGIVLLGAAVWLSAHYMRVIEQNQLSADLLKAYNRADVTLCDGSLCARVDTKGKRWGAKGEYMPVQPR</sequence>
<protein>
    <submittedName>
        <fullName evidence="2">Uncharacterized protein</fullName>
    </submittedName>
</protein>
<gene>
    <name evidence="2" type="ORF">IM816_01325</name>
</gene>
<proteinExistence type="predicted"/>
<keyword evidence="3" id="KW-1185">Reference proteome</keyword>
<accession>A0ABY4T8P8</accession>
<evidence type="ECO:0000256" key="1">
    <source>
        <dbReference type="SAM" id="Phobius"/>
    </source>
</evidence>
<evidence type="ECO:0000313" key="3">
    <source>
        <dbReference type="Proteomes" id="UP001056681"/>
    </source>
</evidence>
<dbReference type="EMBL" id="CP063231">
    <property type="protein sequence ID" value="URL60232.1"/>
    <property type="molecule type" value="Genomic_DNA"/>
</dbReference>
<keyword evidence="1" id="KW-0472">Membrane</keyword>
<name>A0ABY4T8P8_9GAMM</name>
<organism evidence="2 3">
    <name type="scientific">Luteibacter flocculans</name>
    <dbReference type="NCBI Taxonomy" id="2780091"/>
    <lineage>
        <taxon>Bacteria</taxon>
        <taxon>Pseudomonadati</taxon>
        <taxon>Pseudomonadota</taxon>
        <taxon>Gammaproteobacteria</taxon>
        <taxon>Lysobacterales</taxon>
        <taxon>Rhodanobacteraceae</taxon>
        <taxon>Luteibacter</taxon>
    </lineage>
</organism>
<feature type="transmembrane region" description="Helical" evidence="1">
    <location>
        <begin position="23"/>
        <end position="44"/>
    </location>
</feature>
<keyword evidence="1" id="KW-1133">Transmembrane helix</keyword>
<evidence type="ECO:0000313" key="2">
    <source>
        <dbReference type="EMBL" id="URL60232.1"/>
    </source>
</evidence>
<keyword evidence="1" id="KW-0812">Transmembrane</keyword>